<dbReference type="SUPFAM" id="SSF57414">
    <property type="entry name" value="Hairpin loop containing domain-like"/>
    <property type="match status" value="1"/>
</dbReference>
<dbReference type="EMBL" id="MU825873">
    <property type="protein sequence ID" value="KAJ7387549.1"/>
    <property type="molecule type" value="Genomic_DNA"/>
</dbReference>
<name>A0A9W9ZX04_9CNID</name>
<gene>
    <name evidence="2" type="primary">LCN1_3</name>
    <name evidence="2" type="ORF">OS493_000880</name>
</gene>
<dbReference type="Proteomes" id="UP001163046">
    <property type="component" value="Unassembled WGS sequence"/>
</dbReference>
<accession>A0A9W9ZX04</accession>
<protein>
    <submittedName>
        <fullName evidence="2">Glycine rich protein</fullName>
    </submittedName>
</protein>
<evidence type="ECO:0000259" key="1">
    <source>
        <dbReference type="Pfam" id="PF00024"/>
    </source>
</evidence>
<reference evidence="2" key="1">
    <citation type="submission" date="2023-01" db="EMBL/GenBank/DDBJ databases">
        <title>Genome assembly of the deep-sea coral Lophelia pertusa.</title>
        <authorList>
            <person name="Herrera S."/>
            <person name="Cordes E."/>
        </authorList>
    </citation>
    <scope>NUCLEOTIDE SEQUENCE</scope>
    <source>
        <strain evidence="2">USNM1676648</strain>
        <tissue evidence="2">Polyp</tissue>
    </source>
</reference>
<sequence length="231" mass="25354">MRTVHVVDNFLDHVSVRQSDSVFVWCPGLKVQRMPGFTSYLLILLFSPYIQSFYSNDDFRSSYLSIWDDHVLLGHVTAVHPARGITSCAQGCLSKPGCLSFNFGKDLNRCELNNSSSQSLKHHKDFTQKRGFVHGHWITIPVMQFVFTTLDAQGPTGPKNTSGYSGTLLEGQVQLNNGIQEWTVPYTGTYVVEAFGASGANGTCTGACSGWRRGGLGAKSSVRLNFSMGKS</sequence>
<dbReference type="OrthoDB" id="73209at2759"/>
<dbReference type="InterPro" id="IPR003609">
    <property type="entry name" value="Pan_app"/>
</dbReference>
<dbReference type="AlphaFoldDB" id="A0A9W9ZX04"/>
<feature type="domain" description="Apple" evidence="1">
    <location>
        <begin position="70"/>
        <end position="125"/>
    </location>
</feature>
<dbReference type="Gene3D" id="3.50.4.10">
    <property type="entry name" value="Hepatocyte Growth Factor"/>
    <property type="match status" value="1"/>
</dbReference>
<comment type="caution">
    <text evidence="2">The sequence shown here is derived from an EMBL/GenBank/DDBJ whole genome shotgun (WGS) entry which is preliminary data.</text>
</comment>
<dbReference type="Pfam" id="PF00024">
    <property type="entry name" value="PAN_1"/>
    <property type="match status" value="1"/>
</dbReference>
<organism evidence="2 3">
    <name type="scientific">Desmophyllum pertusum</name>
    <dbReference type="NCBI Taxonomy" id="174260"/>
    <lineage>
        <taxon>Eukaryota</taxon>
        <taxon>Metazoa</taxon>
        <taxon>Cnidaria</taxon>
        <taxon>Anthozoa</taxon>
        <taxon>Hexacorallia</taxon>
        <taxon>Scleractinia</taxon>
        <taxon>Caryophylliina</taxon>
        <taxon>Caryophylliidae</taxon>
        <taxon>Desmophyllum</taxon>
    </lineage>
</organism>
<keyword evidence="3" id="KW-1185">Reference proteome</keyword>
<proteinExistence type="predicted"/>
<evidence type="ECO:0000313" key="2">
    <source>
        <dbReference type="EMBL" id="KAJ7387549.1"/>
    </source>
</evidence>
<evidence type="ECO:0000313" key="3">
    <source>
        <dbReference type="Proteomes" id="UP001163046"/>
    </source>
</evidence>